<evidence type="ECO:0000313" key="1">
    <source>
        <dbReference type="EMBL" id="KAK1649747.1"/>
    </source>
</evidence>
<reference evidence="1" key="1">
    <citation type="submission" date="2023-07" db="EMBL/GenBank/DDBJ databases">
        <title>A chromosome-level genome assembly of Lolium multiflorum.</title>
        <authorList>
            <person name="Chen Y."/>
            <person name="Copetti D."/>
            <person name="Kolliker R."/>
            <person name="Studer B."/>
        </authorList>
    </citation>
    <scope>NUCLEOTIDE SEQUENCE</scope>
    <source>
        <strain evidence="1">02402/16</strain>
        <tissue evidence="1">Leaf</tissue>
    </source>
</reference>
<evidence type="ECO:0000313" key="2">
    <source>
        <dbReference type="Proteomes" id="UP001231189"/>
    </source>
</evidence>
<dbReference type="Proteomes" id="UP001231189">
    <property type="component" value="Unassembled WGS sequence"/>
</dbReference>
<comment type="caution">
    <text evidence="1">The sequence shown here is derived from an EMBL/GenBank/DDBJ whole genome shotgun (WGS) entry which is preliminary data.</text>
</comment>
<dbReference type="EMBL" id="JAUUTY010000004">
    <property type="protein sequence ID" value="KAK1649747.1"/>
    <property type="molecule type" value="Genomic_DNA"/>
</dbReference>
<proteinExistence type="predicted"/>
<organism evidence="1 2">
    <name type="scientific">Lolium multiflorum</name>
    <name type="common">Italian ryegrass</name>
    <name type="synonym">Lolium perenne subsp. multiflorum</name>
    <dbReference type="NCBI Taxonomy" id="4521"/>
    <lineage>
        <taxon>Eukaryota</taxon>
        <taxon>Viridiplantae</taxon>
        <taxon>Streptophyta</taxon>
        <taxon>Embryophyta</taxon>
        <taxon>Tracheophyta</taxon>
        <taxon>Spermatophyta</taxon>
        <taxon>Magnoliopsida</taxon>
        <taxon>Liliopsida</taxon>
        <taxon>Poales</taxon>
        <taxon>Poaceae</taxon>
        <taxon>BOP clade</taxon>
        <taxon>Pooideae</taxon>
        <taxon>Poodae</taxon>
        <taxon>Poeae</taxon>
        <taxon>Poeae Chloroplast Group 2 (Poeae type)</taxon>
        <taxon>Loliodinae</taxon>
        <taxon>Loliinae</taxon>
        <taxon>Lolium</taxon>
    </lineage>
</organism>
<gene>
    <name evidence="1" type="ORF">QYE76_067552</name>
</gene>
<protein>
    <submittedName>
        <fullName evidence="1">Uncharacterized protein</fullName>
    </submittedName>
</protein>
<sequence length="101" mass="12150">MLLDANYFNDEVTHSPKEFWRRFRMKKDLFMKIIYGFKEYADYFMVKQDCTDLWGFTSKFRSALVQCVVLHMELLQIQPVTTYGWRSRHVHRLSAGFAEPS</sequence>
<keyword evidence="2" id="KW-1185">Reference proteome</keyword>
<accession>A0AAD8SCT3</accession>
<name>A0AAD8SCT3_LOLMU</name>
<dbReference type="AlphaFoldDB" id="A0AAD8SCT3"/>